<evidence type="ECO:0000313" key="10">
    <source>
        <dbReference type="EMBL" id="OJJ72529.1"/>
    </source>
</evidence>
<feature type="transmembrane region" description="Helical" evidence="8">
    <location>
        <begin position="26"/>
        <end position="45"/>
    </location>
</feature>
<protein>
    <recommendedName>
        <fullName evidence="9">Major facilitator superfamily (MFS) profile domain-containing protein</fullName>
    </recommendedName>
</protein>
<feature type="transmembrane region" description="Helical" evidence="8">
    <location>
        <begin position="141"/>
        <end position="159"/>
    </location>
</feature>
<dbReference type="EMBL" id="KV878683">
    <property type="protein sequence ID" value="OJJ72529.1"/>
    <property type="molecule type" value="Genomic_DNA"/>
</dbReference>
<comment type="subcellular location">
    <subcellularLocation>
        <location evidence="1">Membrane</location>
        <topology evidence="1">Multi-pass membrane protein</topology>
    </subcellularLocation>
</comment>
<dbReference type="PROSITE" id="PS00216">
    <property type="entry name" value="SUGAR_TRANSPORT_1"/>
    <property type="match status" value="1"/>
</dbReference>
<feature type="transmembrane region" description="Helical" evidence="8">
    <location>
        <begin position="201"/>
        <end position="224"/>
    </location>
</feature>
<dbReference type="SUPFAM" id="SSF103473">
    <property type="entry name" value="MFS general substrate transporter"/>
    <property type="match status" value="1"/>
</dbReference>
<dbReference type="FunFam" id="1.20.1250.20:FF:000090">
    <property type="entry name" value="MFS sugar transporter, putative"/>
    <property type="match status" value="1"/>
</dbReference>
<dbReference type="PROSITE" id="PS50850">
    <property type="entry name" value="MFS"/>
    <property type="match status" value="1"/>
</dbReference>
<dbReference type="InterPro" id="IPR050360">
    <property type="entry name" value="MFS_Sugar_Transporters"/>
</dbReference>
<dbReference type="Pfam" id="PF00083">
    <property type="entry name" value="Sugar_tr"/>
    <property type="match status" value="1"/>
</dbReference>
<evidence type="ECO:0000256" key="4">
    <source>
        <dbReference type="ARBA" id="ARBA00022692"/>
    </source>
</evidence>
<dbReference type="GO" id="GO:0005351">
    <property type="term" value="F:carbohydrate:proton symporter activity"/>
    <property type="evidence" value="ECO:0007669"/>
    <property type="project" value="TreeGrafter"/>
</dbReference>
<dbReference type="InterPro" id="IPR003663">
    <property type="entry name" value="Sugar/inositol_transpt"/>
</dbReference>
<sequence>MAVSLFLHSPLPCLTLRQFGTMQGQALRYAQIFLVACPSFILFGYNQSGVGGLDDFPSWVRVFPEIDTVNTTGAQESHNATVQGAVVASYTIGALFGSLICTMIGDMLGRRRSIFSGALVALIGQILECTAYSLAQFVVGRVVLGFGVGMLSATVPVWQSECAPAAQRGRNVVLTGMFIAFGFALTQWVNFGFYHMENSPASWRASLAIPAVFSFIIMGSIFFLPESPRWLVMKGKSDVAQFTLASLRGQEVDSLDVVAELRAYELSLEESSNNSLKLRDILSMGEEKLLYRFLLCVTLQFFQQMTGGTLISVYIPLIFQTNLGLGASLSKILAACALTWKFLCCFVGFAIIDRMGRRTAFMVSGGGMGMCMLALAVSNSFSNNHTASIISALFIFIYNFFLPIGFLGANFLYPAEVAPARLRVAMQAISIANQWLWMFVVAMITPVAIDNIGYRYYIVYAIIGGIIPPIIYLFYPETKGRSLEEVDEIFRDAPTIFSAVSMSKHKPIGDRAMERVLEEKAGVEEIEYRT</sequence>
<evidence type="ECO:0000256" key="1">
    <source>
        <dbReference type="ARBA" id="ARBA00004141"/>
    </source>
</evidence>
<dbReference type="InterPro" id="IPR020846">
    <property type="entry name" value="MFS_dom"/>
</dbReference>
<dbReference type="Proteomes" id="UP000184499">
    <property type="component" value="Unassembled WGS sequence"/>
</dbReference>
<organism evidence="10 11">
    <name type="scientific">Aspergillus brasiliensis (strain CBS 101740 / IMI 381727 / IBT 21946)</name>
    <dbReference type="NCBI Taxonomy" id="767769"/>
    <lineage>
        <taxon>Eukaryota</taxon>
        <taxon>Fungi</taxon>
        <taxon>Dikarya</taxon>
        <taxon>Ascomycota</taxon>
        <taxon>Pezizomycotina</taxon>
        <taxon>Eurotiomycetes</taxon>
        <taxon>Eurotiomycetidae</taxon>
        <taxon>Eurotiales</taxon>
        <taxon>Aspergillaceae</taxon>
        <taxon>Aspergillus</taxon>
        <taxon>Aspergillus subgen. Circumdati</taxon>
    </lineage>
</organism>
<name>A0A1L9ULS9_ASPBC</name>
<dbReference type="OrthoDB" id="6612291at2759"/>
<keyword evidence="5 8" id="KW-1133">Transmembrane helix</keyword>
<evidence type="ECO:0000256" key="6">
    <source>
        <dbReference type="ARBA" id="ARBA00023136"/>
    </source>
</evidence>
<feature type="transmembrane region" description="Helical" evidence="8">
    <location>
        <begin position="454"/>
        <end position="475"/>
    </location>
</feature>
<dbReference type="PRINTS" id="PR00171">
    <property type="entry name" value="SUGRTRNSPORT"/>
</dbReference>
<keyword evidence="6 8" id="KW-0472">Membrane</keyword>
<feature type="transmembrane region" description="Helical" evidence="8">
    <location>
        <begin position="331"/>
        <end position="352"/>
    </location>
</feature>
<proteinExistence type="inferred from homology"/>
<reference evidence="11" key="1">
    <citation type="journal article" date="2017" name="Genome Biol.">
        <title>Comparative genomics reveals high biological diversity and specific adaptations in the industrially and medically important fungal genus Aspergillus.</title>
        <authorList>
            <person name="de Vries R.P."/>
            <person name="Riley R."/>
            <person name="Wiebenga A."/>
            <person name="Aguilar-Osorio G."/>
            <person name="Amillis S."/>
            <person name="Uchima C.A."/>
            <person name="Anderluh G."/>
            <person name="Asadollahi M."/>
            <person name="Askin M."/>
            <person name="Barry K."/>
            <person name="Battaglia E."/>
            <person name="Bayram O."/>
            <person name="Benocci T."/>
            <person name="Braus-Stromeyer S.A."/>
            <person name="Caldana C."/>
            <person name="Canovas D."/>
            <person name="Cerqueira G.C."/>
            <person name="Chen F."/>
            <person name="Chen W."/>
            <person name="Choi C."/>
            <person name="Clum A."/>
            <person name="Dos Santos R.A."/>
            <person name="Damasio A.R."/>
            <person name="Diallinas G."/>
            <person name="Emri T."/>
            <person name="Fekete E."/>
            <person name="Flipphi M."/>
            <person name="Freyberg S."/>
            <person name="Gallo A."/>
            <person name="Gournas C."/>
            <person name="Habgood R."/>
            <person name="Hainaut M."/>
            <person name="Harispe M.L."/>
            <person name="Henrissat B."/>
            <person name="Hilden K.S."/>
            <person name="Hope R."/>
            <person name="Hossain A."/>
            <person name="Karabika E."/>
            <person name="Karaffa L."/>
            <person name="Karanyi Z."/>
            <person name="Krasevec N."/>
            <person name="Kuo A."/>
            <person name="Kusch H."/>
            <person name="LaButti K."/>
            <person name="Lagendijk E.L."/>
            <person name="Lapidus A."/>
            <person name="Levasseur A."/>
            <person name="Lindquist E."/>
            <person name="Lipzen A."/>
            <person name="Logrieco A.F."/>
            <person name="MacCabe A."/>
            <person name="Maekelae M.R."/>
            <person name="Malavazi I."/>
            <person name="Melin P."/>
            <person name="Meyer V."/>
            <person name="Mielnichuk N."/>
            <person name="Miskei M."/>
            <person name="Molnar A.P."/>
            <person name="Mule G."/>
            <person name="Ngan C.Y."/>
            <person name="Orejas M."/>
            <person name="Orosz E."/>
            <person name="Ouedraogo J.P."/>
            <person name="Overkamp K.M."/>
            <person name="Park H.-S."/>
            <person name="Perrone G."/>
            <person name="Piumi F."/>
            <person name="Punt P.J."/>
            <person name="Ram A.F."/>
            <person name="Ramon A."/>
            <person name="Rauscher S."/>
            <person name="Record E."/>
            <person name="Riano-Pachon D.M."/>
            <person name="Robert V."/>
            <person name="Roehrig J."/>
            <person name="Ruller R."/>
            <person name="Salamov A."/>
            <person name="Salih N.S."/>
            <person name="Samson R.A."/>
            <person name="Sandor E."/>
            <person name="Sanguinetti M."/>
            <person name="Schuetze T."/>
            <person name="Sepcic K."/>
            <person name="Shelest E."/>
            <person name="Sherlock G."/>
            <person name="Sophianopoulou V."/>
            <person name="Squina F.M."/>
            <person name="Sun H."/>
            <person name="Susca A."/>
            <person name="Todd R.B."/>
            <person name="Tsang A."/>
            <person name="Unkles S.E."/>
            <person name="van de Wiele N."/>
            <person name="van Rossen-Uffink D."/>
            <person name="Oliveira J.V."/>
            <person name="Vesth T.C."/>
            <person name="Visser J."/>
            <person name="Yu J.-H."/>
            <person name="Zhou M."/>
            <person name="Andersen M.R."/>
            <person name="Archer D.B."/>
            <person name="Baker S.E."/>
            <person name="Benoit I."/>
            <person name="Brakhage A.A."/>
            <person name="Braus G.H."/>
            <person name="Fischer R."/>
            <person name="Frisvad J.C."/>
            <person name="Goldman G.H."/>
            <person name="Houbraken J."/>
            <person name="Oakley B."/>
            <person name="Pocsi I."/>
            <person name="Scazzocchio C."/>
            <person name="Seiboth B."/>
            <person name="vanKuyk P.A."/>
            <person name="Wortman J."/>
            <person name="Dyer P.S."/>
            <person name="Grigoriev I.V."/>
        </authorList>
    </citation>
    <scope>NUCLEOTIDE SEQUENCE [LARGE SCALE GENOMIC DNA]</scope>
    <source>
        <strain evidence="11">CBS 101740 / IMI 381727 / IBT 21946</strain>
    </source>
</reference>
<keyword evidence="4 8" id="KW-0812">Transmembrane</keyword>
<gene>
    <name evidence="10" type="ORF">ASPBRDRAFT_122954</name>
</gene>
<evidence type="ECO:0000313" key="11">
    <source>
        <dbReference type="Proteomes" id="UP000184499"/>
    </source>
</evidence>
<keyword evidence="11" id="KW-1185">Reference proteome</keyword>
<feature type="transmembrane region" description="Helical" evidence="8">
    <location>
        <begin position="359"/>
        <end position="377"/>
    </location>
</feature>
<dbReference type="STRING" id="767769.A0A1L9ULS9"/>
<evidence type="ECO:0000259" key="9">
    <source>
        <dbReference type="PROSITE" id="PS50850"/>
    </source>
</evidence>
<dbReference type="InterPro" id="IPR005828">
    <property type="entry name" value="MFS_sugar_transport-like"/>
</dbReference>
<keyword evidence="3 7" id="KW-0813">Transport</keyword>
<evidence type="ECO:0000256" key="7">
    <source>
        <dbReference type="RuleBase" id="RU003346"/>
    </source>
</evidence>
<dbReference type="PANTHER" id="PTHR48022">
    <property type="entry name" value="PLASTIDIC GLUCOSE TRANSPORTER 4"/>
    <property type="match status" value="1"/>
</dbReference>
<dbReference type="GeneID" id="93570043"/>
<feature type="transmembrane region" description="Helical" evidence="8">
    <location>
        <begin position="289"/>
        <end position="319"/>
    </location>
</feature>
<dbReference type="InterPro" id="IPR036259">
    <property type="entry name" value="MFS_trans_sf"/>
</dbReference>
<comment type="similarity">
    <text evidence="2 7">Belongs to the major facilitator superfamily. Sugar transporter (TC 2.A.1.1) family.</text>
</comment>
<dbReference type="GO" id="GO:0016020">
    <property type="term" value="C:membrane"/>
    <property type="evidence" value="ECO:0007669"/>
    <property type="project" value="UniProtKB-SubCell"/>
</dbReference>
<dbReference type="VEuPathDB" id="FungiDB:ASPBRDRAFT_122954"/>
<evidence type="ECO:0000256" key="2">
    <source>
        <dbReference type="ARBA" id="ARBA00010992"/>
    </source>
</evidence>
<feature type="transmembrane region" description="Helical" evidence="8">
    <location>
        <begin position="424"/>
        <end position="448"/>
    </location>
</feature>
<feature type="transmembrane region" description="Helical" evidence="8">
    <location>
        <begin position="80"/>
        <end position="102"/>
    </location>
</feature>
<dbReference type="NCBIfam" id="TIGR00879">
    <property type="entry name" value="SP"/>
    <property type="match status" value="1"/>
</dbReference>
<dbReference type="PANTHER" id="PTHR48022:SF45">
    <property type="entry name" value="MAJOR FACILITATOR SUPERFAMILY (MFS) PROFILE DOMAIN-CONTAINING PROTEIN-RELATED"/>
    <property type="match status" value="1"/>
</dbReference>
<feature type="transmembrane region" description="Helical" evidence="8">
    <location>
        <begin position="114"/>
        <end position="135"/>
    </location>
</feature>
<dbReference type="InterPro" id="IPR005829">
    <property type="entry name" value="Sugar_transporter_CS"/>
</dbReference>
<dbReference type="OMA" id="QFFQQMT"/>
<evidence type="ECO:0000256" key="3">
    <source>
        <dbReference type="ARBA" id="ARBA00022448"/>
    </source>
</evidence>
<dbReference type="Gene3D" id="1.20.1250.20">
    <property type="entry name" value="MFS general substrate transporter like domains"/>
    <property type="match status" value="1"/>
</dbReference>
<dbReference type="AlphaFoldDB" id="A0A1L9ULS9"/>
<dbReference type="RefSeq" id="XP_067479777.1">
    <property type="nucleotide sequence ID" value="XM_067617555.1"/>
</dbReference>
<feature type="domain" description="Major facilitator superfamily (MFS) profile" evidence="9">
    <location>
        <begin position="32"/>
        <end position="479"/>
    </location>
</feature>
<feature type="transmembrane region" description="Helical" evidence="8">
    <location>
        <begin position="389"/>
        <end position="412"/>
    </location>
</feature>
<evidence type="ECO:0000256" key="5">
    <source>
        <dbReference type="ARBA" id="ARBA00022989"/>
    </source>
</evidence>
<feature type="transmembrane region" description="Helical" evidence="8">
    <location>
        <begin position="171"/>
        <end position="189"/>
    </location>
</feature>
<accession>A0A1L9ULS9</accession>
<evidence type="ECO:0000256" key="8">
    <source>
        <dbReference type="SAM" id="Phobius"/>
    </source>
</evidence>